<keyword evidence="4" id="KW-1185">Reference proteome</keyword>
<keyword evidence="2" id="KW-0472">Membrane</keyword>
<dbReference type="AlphaFoldDB" id="A0A0R3X524"/>
<organism evidence="5">
    <name type="scientific">Hydatigena taeniaeformis</name>
    <name type="common">Feline tapeworm</name>
    <name type="synonym">Taenia taeniaeformis</name>
    <dbReference type="NCBI Taxonomy" id="6205"/>
    <lineage>
        <taxon>Eukaryota</taxon>
        <taxon>Metazoa</taxon>
        <taxon>Spiralia</taxon>
        <taxon>Lophotrochozoa</taxon>
        <taxon>Platyhelminthes</taxon>
        <taxon>Cestoda</taxon>
        <taxon>Eucestoda</taxon>
        <taxon>Cyclophyllidea</taxon>
        <taxon>Taeniidae</taxon>
        <taxon>Hydatigera</taxon>
    </lineage>
</organism>
<reference evidence="3 4" key="2">
    <citation type="submission" date="2018-11" db="EMBL/GenBank/DDBJ databases">
        <authorList>
            <consortium name="Pathogen Informatics"/>
        </authorList>
    </citation>
    <scope>NUCLEOTIDE SEQUENCE [LARGE SCALE GENOMIC DNA]</scope>
</reference>
<dbReference type="Proteomes" id="UP000274429">
    <property type="component" value="Unassembled WGS sequence"/>
</dbReference>
<evidence type="ECO:0000313" key="4">
    <source>
        <dbReference type="Proteomes" id="UP000274429"/>
    </source>
</evidence>
<evidence type="ECO:0000313" key="5">
    <source>
        <dbReference type="WBParaSite" id="TTAC_0000854501-mRNA-1"/>
    </source>
</evidence>
<dbReference type="OrthoDB" id="6276435at2759"/>
<keyword evidence="2" id="KW-0812">Transmembrane</keyword>
<feature type="transmembrane region" description="Helical" evidence="2">
    <location>
        <begin position="154"/>
        <end position="179"/>
    </location>
</feature>
<keyword evidence="2" id="KW-1133">Transmembrane helix</keyword>
<dbReference type="EMBL" id="UYWX01020524">
    <property type="protein sequence ID" value="VDM33100.1"/>
    <property type="molecule type" value="Genomic_DNA"/>
</dbReference>
<accession>A0A0R3X524</accession>
<gene>
    <name evidence="3" type="ORF">TTAC_LOCUS8530</name>
</gene>
<feature type="compositionally biased region" description="Polar residues" evidence="1">
    <location>
        <begin position="284"/>
        <end position="293"/>
    </location>
</feature>
<reference evidence="5" key="1">
    <citation type="submission" date="2017-02" db="UniProtKB">
        <authorList>
            <consortium name="WormBaseParasite"/>
        </authorList>
    </citation>
    <scope>IDENTIFICATION</scope>
</reference>
<evidence type="ECO:0000313" key="3">
    <source>
        <dbReference type="EMBL" id="VDM33100.1"/>
    </source>
</evidence>
<feature type="compositionally biased region" description="Pro residues" evidence="1">
    <location>
        <begin position="300"/>
        <end position="312"/>
    </location>
</feature>
<sequence length="375" mass="40707">MAGLWPPSWCPWSSWELCTVEPCTSGVRLPLLKTQRDPTLRSKEALKEYCVNSTNYPITALHWPVDARAGTYRLVTPTQQRRRRCRCHTLKSLIDRFFQKTCKENEVQVDCHTCFPPFSGIYSRSHKGEPLLSCNDLAESRSAAAAASASSSNFYAILGGALGTAAFLVIVFCCVRFFFFSSGVRRRVRRPGGGSRGGGMVGGGLGDSTADPALRRPVNTLPYPHLVCRLCMSGFYPAAEGRRYREFTIIEYFHTVTVYSLNSELPPAYKDVVAMTVILPTATEQCDGSPNQRLLTSLSPPSPPPALPPSSTPPLSVAEESSEGLGGSNESGGSEDPPPPSYQDVISFSPSAADMRQQVLAAAAEAATVREQSTI</sequence>
<protein>
    <submittedName>
        <fullName evidence="5">Protein shisa-9</fullName>
    </submittedName>
</protein>
<proteinExistence type="predicted"/>
<name>A0A0R3X524_HYDTA</name>
<dbReference type="WBParaSite" id="TTAC_0000854501-mRNA-1">
    <property type="protein sequence ID" value="TTAC_0000854501-mRNA-1"/>
    <property type="gene ID" value="TTAC_0000854501"/>
</dbReference>
<feature type="region of interest" description="Disordered" evidence="1">
    <location>
        <begin position="284"/>
        <end position="350"/>
    </location>
</feature>
<evidence type="ECO:0000256" key="2">
    <source>
        <dbReference type="SAM" id="Phobius"/>
    </source>
</evidence>
<evidence type="ECO:0000256" key="1">
    <source>
        <dbReference type="SAM" id="MobiDB-lite"/>
    </source>
</evidence>